<evidence type="ECO:0000313" key="2">
    <source>
        <dbReference type="Proteomes" id="UP000003416"/>
    </source>
</evidence>
<dbReference type="HOGENOM" id="CLU_3180106_0_0_10"/>
<reference evidence="1 2" key="1">
    <citation type="submission" date="2011-02" db="EMBL/GenBank/DDBJ databases">
        <authorList>
            <person name="Weinstock G."/>
            <person name="Sodergren E."/>
            <person name="Clifton S."/>
            <person name="Fulton L."/>
            <person name="Fulton B."/>
            <person name="Courtney L."/>
            <person name="Fronick C."/>
            <person name="Harrison M."/>
            <person name="Strong C."/>
            <person name="Farmer C."/>
            <person name="Delahaunty K."/>
            <person name="Markovic C."/>
            <person name="Hall O."/>
            <person name="Minx P."/>
            <person name="Tomlinson C."/>
            <person name="Mitreva M."/>
            <person name="Hou S."/>
            <person name="Chen J."/>
            <person name="Wollam A."/>
            <person name="Pepin K.H."/>
            <person name="Johnson M."/>
            <person name="Bhonagiri V."/>
            <person name="Zhang X."/>
            <person name="Suruliraj S."/>
            <person name="Warren W."/>
            <person name="Chinwalla A."/>
            <person name="Mardis E.R."/>
            <person name="Wilson R.K."/>
        </authorList>
    </citation>
    <scope>NUCLEOTIDE SEQUENCE [LARGE SCALE GENOMIC DNA]</scope>
    <source>
        <strain evidence="1 2">YIT 12057</strain>
    </source>
</reference>
<organism evidence="1 2">
    <name type="scientific">Bacteroides fluxus YIT 12057</name>
    <dbReference type="NCBI Taxonomy" id="763034"/>
    <lineage>
        <taxon>Bacteria</taxon>
        <taxon>Pseudomonadati</taxon>
        <taxon>Bacteroidota</taxon>
        <taxon>Bacteroidia</taxon>
        <taxon>Bacteroidales</taxon>
        <taxon>Bacteroidaceae</taxon>
        <taxon>Bacteroides</taxon>
    </lineage>
</organism>
<dbReference type="Proteomes" id="UP000003416">
    <property type="component" value="Unassembled WGS sequence"/>
</dbReference>
<sequence length="46" mass="5309">MKNLQGFTFSTRLRFCLVENLSNRPDGYKTVEVVGKAIEHFLKHIA</sequence>
<comment type="caution">
    <text evidence="1">The sequence shown here is derived from an EMBL/GenBank/DDBJ whole genome shotgun (WGS) entry which is preliminary data.</text>
</comment>
<dbReference type="EMBL" id="AFBN01000041">
    <property type="protein sequence ID" value="EGF56356.1"/>
    <property type="molecule type" value="Genomic_DNA"/>
</dbReference>
<proteinExistence type="predicted"/>
<accession>F3PU63</accession>
<keyword evidence="2" id="KW-1185">Reference proteome</keyword>
<evidence type="ECO:0000313" key="1">
    <source>
        <dbReference type="EMBL" id="EGF56356.1"/>
    </source>
</evidence>
<dbReference type="AlphaFoldDB" id="F3PU63"/>
<dbReference type="STRING" id="763034.HMPREF9446_02284"/>
<gene>
    <name evidence="1" type="ORF">HMPREF9446_02284</name>
</gene>
<protein>
    <submittedName>
        <fullName evidence="1">Uncharacterized protein</fullName>
    </submittedName>
</protein>
<name>F3PU63_9BACE</name>